<proteinExistence type="inferred from homology"/>
<evidence type="ECO:0000256" key="8">
    <source>
        <dbReference type="PIRSR" id="PIRSR601519-1"/>
    </source>
</evidence>
<dbReference type="SUPFAM" id="SSF47240">
    <property type="entry name" value="Ferritin-like"/>
    <property type="match status" value="1"/>
</dbReference>
<feature type="binding site" evidence="8">
    <location>
        <position position="53"/>
    </location>
    <ligand>
        <name>Fe cation</name>
        <dbReference type="ChEBI" id="CHEBI:24875"/>
        <label>1</label>
    </ligand>
</feature>
<dbReference type="RefSeq" id="WP_110393799.1">
    <property type="nucleotide sequence ID" value="NZ_JADIJL010000001.1"/>
</dbReference>
<evidence type="ECO:0000256" key="6">
    <source>
        <dbReference type="ARBA" id="ARBA00023004"/>
    </source>
</evidence>
<dbReference type="AlphaFoldDB" id="A0A2V3W927"/>
<dbReference type="InterPro" id="IPR012347">
    <property type="entry name" value="Ferritin-like"/>
</dbReference>
<comment type="caution">
    <text evidence="11">The sequence shown here is derived from an EMBL/GenBank/DDBJ whole genome shotgun (WGS) entry which is preliminary data.</text>
</comment>
<dbReference type="CDD" id="cd01055">
    <property type="entry name" value="Nonheme_Ferritin"/>
    <property type="match status" value="1"/>
</dbReference>
<evidence type="ECO:0000313" key="11">
    <source>
        <dbReference type="EMBL" id="PXW90550.1"/>
    </source>
</evidence>
<gene>
    <name evidence="11" type="ORF">DFR56_101462</name>
</gene>
<keyword evidence="12" id="KW-1185">Reference proteome</keyword>
<evidence type="ECO:0000256" key="4">
    <source>
        <dbReference type="ARBA" id="ARBA00022723"/>
    </source>
</evidence>
<evidence type="ECO:0000256" key="7">
    <source>
        <dbReference type="ARBA" id="ARBA00048035"/>
    </source>
</evidence>
<name>A0A2V3W927_9BACI</name>
<comment type="similarity">
    <text evidence="2 9">Belongs to the ferritin family. Prokaryotic subfamily.</text>
</comment>
<keyword evidence="4 8" id="KW-0479">Metal-binding</keyword>
<evidence type="ECO:0000256" key="3">
    <source>
        <dbReference type="ARBA" id="ARBA00022434"/>
    </source>
</evidence>
<dbReference type="PROSITE" id="PS50905">
    <property type="entry name" value="FERRITIN_LIKE"/>
    <property type="match status" value="1"/>
</dbReference>
<dbReference type="GO" id="GO:0008199">
    <property type="term" value="F:ferric iron binding"/>
    <property type="evidence" value="ECO:0007669"/>
    <property type="project" value="InterPro"/>
</dbReference>
<dbReference type="GO" id="GO:0008198">
    <property type="term" value="F:ferrous iron binding"/>
    <property type="evidence" value="ECO:0007669"/>
    <property type="project" value="TreeGrafter"/>
</dbReference>
<evidence type="ECO:0000256" key="5">
    <source>
        <dbReference type="ARBA" id="ARBA00023002"/>
    </source>
</evidence>
<dbReference type="Pfam" id="PF00210">
    <property type="entry name" value="Ferritin"/>
    <property type="match status" value="1"/>
</dbReference>
<comment type="function">
    <text evidence="1 9">Iron-storage protein.</text>
</comment>
<evidence type="ECO:0000256" key="9">
    <source>
        <dbReference type="RuleBase" id="RU361145"/>
    </source>
</evidence>
<dbReference type="PANTHER" id="PTHR11431">
    <property type="entry name" value="FERRITIN"/>
    <property type="match status" value="1"/>
</dbReference>
<feature type="binding site" evidence="8">
    <location>
        <position position="127"/>
    </location>
    <ligand>
        <name>Fe cation</name>
        <dbReference type="ChEBI" id="CHEBI:24875"/>
        <label>1</label>
    </ligand>
</feature>
<evidence type="ECO:0000256" key="1">
    <source>
        <dbReference type="ARBA" id="ARBA00002485"/>
    </source>
</evidence>
<dbReference type="InterPro" id="IPR008331">
    <property type="entry name" value="Ferritin_DPS_dom"/>
</dbReference>
<dbReference type="OrthoDB" id="9801481at2"/>
<dbReference type="Gene3D" id="1.20.1260.10">
    <property type="match status" value="1"/>
</dbReference>
<comment type="subcellular location">
    <subcellularLocation>
        <location evidence="9">Cytoplasm</location>
    </subcellularLocation>
</comment>
<dbReference type="GO" id="GO:0006879">
    <property type="term" value="P:intracellular iron ion homeostasis"/>
    <property type="evidence" value="ECO:0007669"/>
    <property type="project" value="UniProtKB-KW"/>
</dbReference>
<keyword evidence="9" id="KW-0963">Cytoplasm</keyword>
<keyword evidence="6 8" id="KW-0408">Iron</keyword>
<evidence type="ECO:0000259" key="10">
    <source>
        <dbReference type="PROSITE" id="PS50905"/>
    </source>
</evidence>
<protein>
    <recommendedName>
        <fullName evidence="9">Ferritin</fullName>
        <ecNumber evidence="9">1.16.3.2</ecNumber>
    </recommendedName>
</protein>
<dbReference type="EC" id="1.16.3.2" evidence="9"/>
<evidence type="ECO:0000313" key="12">
    <source>
        <dbReference type="Proteomes" id="UP000247978"/>
    </source>
</evidence>
<feature type="binding site" evidence="8">
    <location>
        <position position="50"/>
    </location>
    <ligand>
        <name>Fe cation</name>
        <dbReference type="ChEBI" id="CHEBI:24875"/>
        <label>1</label>
    </ligand>
</feature>
<dbReference type="EMBL" id="QJJQ01000001">
    <property type="protein sequence ID" value="PXW90550.1"/>
    <property type="molecule type" value="Genomic_DNA"/>
</dbReference>
<feature type="binding site" evidence="8">
    <location>
        <position position="94"/>
    </location>
    <ligand>
        <name>Fe cation</name>
        <dbReference type="ChEBI" id="CHEBI:24875"/>
        <label>1</label>
    </ligand>
</feature>
<dbReference type="PANTHER" id="PTHR11431:SF127">
    <property type="entry name" value="BACTERIAL NON-HEME FERRITIN"/>
    <property type="match status" value="1"/>
</dbReference>
<dbReference type="GO" id="GO:0005829">
    <property type="term" value="C:cytosol"/>
    <property type="evidence" value="ECO:0007669"/>
    <property type="project" value="TreeGrafter"/>
</dbReference>
<feature type="domain" description="Ferritin-like diiron" evidence="10">
    <location>
        <begin position="1"/>
        <end position="145"/>
    </location>
</feature>
<dbReference type="InterPro" id="IPR041719">
    <property type="entry name" value="Ferritin_prok"/>
</dbReference>
<feature type="binding site" evidence="8">
    <location>
        <position position="17"/>
    </location>
    <ligand>
        <name>Fe cation</name>
        <dbReference type="ChEBI" id="CHEBI:24875"/>
        <label>1</label>
    </ligand>
</feature>
<keyword evidence="5" id="KW-0560">Oxidoreductase</keyword>
<dbReference type="InterPro" id="IPR009040">
    <property type="entry name" value="Ferritin-like_diiron"/>
</dbReference>
<dbReference type="GO" id="GO:0004322">
    <property type="term" value="F:ferroxidase activity"/>
    <property type="evidence" value="ECO:0007669"/>
    <property type="project" value="TreeGrafter"/>
</dbReference>
<dbReference type="GO" id="GO:0006826">
    <property type="term" value="P:iron ion transport"/>
    <property type="evidence" value="ECO:0007669"/>
    <property type="project" value="InterPro"/>
</dbReference>
<keyword evidence="3 9" id="KW-0409">Iron storage</keyword>
<accession>A0A2V3W927</accession>
<reference evidence="11 12" key="1">
    <citation type="submission" date="2018-05" db="EMBL/GenBank/DDBJ databases">
        <title>Genomic Encyclopedia of Type Strains, Phase IV (KMG-IV): sequencing the most valuable type-strain genomes for metagenomic binning, comparative biology and taxonomic classification.</title>
        <authorList>
            <person name="Goeker M."/>
        </authorList>
    </citation>
    <scope>NUCLEOTIDE SEQUENCE [LARGE SCALE GENOMIC DNA]</scope>
    <source>
        <strain evidence="11 12">DSM 28556</strain>
    </source>
</reference>
<dbReference type="InterPro" id="IPR009078">
    <property type="entry name" value="Ferritin-like_SF"/>
</dbReference>
<dbReference type="Proteomes" id="UP000247978">
    <property type="component" value="Unassembled WGS sequence"/>
</dbReference>
<dbReference type="FunFam" id="1.20.1260.10:FF:000001">
    <property type="entry name" value="Non-heme ferritin"/>
    <property type="match status" value="1"/>
</dbReference>
<organism evidence="11 12">
    <name type="scientific">Pseudogracilibacillus auburnensis</name>
    <dbReference type="NCBI Taxonomy" id="1494959"/>
    <lineage>
        <taxon>Bacteria</taxon>
        <taxon>Bacillati</taxon>
        <taxon>Bacillota</taxon>
        <taxon>Bacilli</taxon>
        <taxon>Bacillales</taxon>
        <taxon>Bacillaceae</taxon>
        <taxon>Pseudogracilibacillus</taxon>
    </lineage>
</organism>
<sequence length="168" mass="19637">MVSEQLAGKLNAQLNNEFAAAQAYLAMAAYCEHENYGGFAHFYLQQAEEERFHAMKIYTYLNDIGVKVEISTLAQPKNDFDSILDTFETALEQEKSVTKNFYDLMDLAWEEKEHATISFLKWFLDEQVEEEAMFDTHIEYLKRISEDKNALFLYEKELGQRVFSPDED</sequence>
<comment type="catalytic activity">
    <reaction evidence="7 9">
        <text>4 Fe(2+) + O2 + 6 H2O = 4 iron(III) oxide-hydroxide + 12 H(+)</text>
        <dbReference type="Rhea" id="RHEA:11972"/>
        <dbReference type="ChEBI" id="CHEBI:15377"/>
        <dbReference type="ChEBI" id="CHEBI:15378"/>
        <dbReference type="ChEBI" id="CHEBI:15379"/>
        <dbReference type="ChEBI" id="CHEBI:29033"/>
        <dbReference type="ChEBI" id="CHEBI:78619"/>
        <dbReference type="EC" id="1.16.3.2"/>
    </reaction>
</comment>
<dbReference type="InterPro" id="IPR001519">
    <property type="entry name" value="Ferritin"/>
</dbReference>
<dbReference type="GO" id="GO:0042802">
    <property type="term" value="F:identical protein binding"/>
    <property type="evidence" value="ECO:0007669"/>
    <property type="project" value="UniProtKB-ARBA"/>
</dbReference>
<evidence type="ECO:0000256" key="2">
    <source>
        <dbReference type="ARBA" id="ARBA00006950"/>
    </source>
</evidence>